<dbReference type="AlphaFoldDB" id="A0A4P9YQE0"/>
<proteinExistence type="inferred from homology"/>
<dbReference type="GO" id="GO:0030490">
    <property type="term" value="P:maturation of SSU-rRNA"/>
    <property type="evidence" value="ECO:0007669"/>
    <property type="project" value="TreeGrafter"/>
</dbReference>
<name>A0A4P9YQE0_ROZAC</name>
<comment type="function">
    <text evidence="6">Involved in nucleolar processing of pre-18S ribosomal RNA. Has a role in the nuclear export of 40S pre-ribosomal subunit to the cytoplasm.</text>
</comment>
<gene>
    <name evidence="8" type="ORF">ROZALSC1DRAFT_26709</name>
</gene>
<evidence type="ECO:0000256" key="6">
    <source>
        <dbReference type="ARBA" id="ARBA00024695"/>
    </source>
</evidence>
<sequence length="793" mass="91792">MKESALKKIKNKLKSAGFIGYKKGKKQDLQPTVNPFDLKMTKTKHDVLNRKIKGQVGKPLLAKKKAAKIREEKLLPELENQNKVSVFVDKRFGENDENMTVEEKLLERYSKEQQKRTRNSSLYNLNQGEEVELTHLGQSLSKFDDFEDDEIALNDSDNEPDQLDRDLVEKFNFGGFEQEEDEGRPKSKNEIMKELIAKSKMYKYERQKMNDENEDIRENLDDEFDDIHKLLLQEQDKEVTRELNQNSNYDSLVKSLAFEKRAKPTDRLKTEEEIAKEEYVKLKEMESKRKKRMLGEDSDEEDVKKRKLKGDESDTNLEFENNGEYDGISDDENDEGDSEDGDSDEGDSEDGESEDGSDLEQDDRLEEISDNESENSEEYENEEIEINKTLPFVLSMPNSHDEFLKIVQGLSLQDHVVAIERLRKCYHVSLHPNNKNQLQKLIGIMFEHLQYLCISLNSFPREVFNGIFSHLSQLSHQFPDVVSRCSMTLLESFLIKLKRDISSGSLKMPTASMILVLKIFGLIFSSSDFRNPITTPSSLLMCCFLEMASVRKLKDVIAGLFICEILLIYTKQSKKFIPELFNFLFNILSHFSSFDQKNCFLQREIPCLKEFLSSCSSNDSLDLTFESLMPKANVKPSPLAILNKTLELIKMAMENIKDYDSASDIVVPVHSLVANVKQFQPLQNICDQLLSLSDSILNTSRKNLTLQQFKPVAIAMYDPLYNKSNPSYNLDHKKQSEDAKLKRQYKKEFKGAVRELRKDSRFLSKVKHDKRREKDQEYQKKIKKIYGSIGNED</sequence>
<evidence type="ECO:0000256" key="1">
    <source>
        <dbReference type="ARBA" id="ARBA00004604"/>
    </source>
</evidence>
<evidence type="ECO:0000256" key="7">
    <source>
        <dbReference type="SAM" id="MobiDB-lite"/>
    </source>
</evidence>
<evidence type="ECO:0000256" key="4">
    <source>
        <dbReference type="ARBA" id="ARBA00022552"/>
    </source>
</evidence>
<reference evidence="9" key="1">
    <citation type="journal article" date="2018" name="Nat. Microbiol.">
        <title>Leveraging single-cell genomics to expand the fungal tree of life.</title>
        <authorList>
            <person name="Ahrendt S.R."/>
            <person name="Quandt C.A."/>
            <person name="Ciobanu D."/>
            <person name="Clum A."/>
            <person name="Salamov A."/>
            <person name="Andreopoulos B."/>
            <person name="Cheng J.F."/>
            <person name="Woyke T."/>
            <person name="Pelin A."/>
            <person name="Henrissat B."/>
            <person name="Reynolds N.K."/>
            <person name="Benny G.L."/>
            <person name="Smith M.E."/>
            <person name="James T.Y."/>
            <person name="Grigoriev I.V."/>
        </authorList>
    </citation>
    <scope>NUCLEOTIDE SEQUENCE [LARGE SCALE GENOMIC DNA]</scope>
    <source>
        <strain evidence="9">CSF55</strain>
    </source>
</reference>
<accession>A0A4P9YQE0</accession>
<dbReference type="PANTHER" id="PTHR23183:SF0">
    <property type="entry name" value="NUCLEOLAR PROTEIN 14"/>
    <property type="match status" value="1"/>
</dbReference>
<comment type="subcellular location">
    <subcellularLocation>
        <location evidence="1">Nucleus</location>
        <location evidence="1">Nucleolus</location>
    </subcellularLocation>
</comment>
<keyword evidence="3" id="KW-0690">Ribosome biogenesis</keyword>
<keyword evidence="4" id="KW-0698">rRNA processing</keyword>
<evidence type="ECO:0000313" key="8">
    <source>
        <dbReference type="EMBL" id="RKP21915.1"/>
    </source>
</evidence>
<feature type="compositionally biased region" description="Basic and acidic residues" evidence="7">
    <location>
        <begin position="257"/>
        <end position="287"/>
    </location>
</feature>
<evidence type="ECO:0000256" key="3">
    <source>
        <dbReference type="ARBA" id="ARBA00022517"/>
    </source>
</evidence>
<evidence type="ECO:0000256" key="2">
    <source>
        <dbReference type="ARBA" id="ARBA00007466"/>
    </source>
</evidence>
<comment type="similarity">
    <text evidence="2">Belongs to the NOP14 family.</text>
</comment>
<organism evidence="8 9">
    <name type="scientific">Rozella allomycis (strain CSF55)</name>
    <dbReference type="NCBI Taxonomy" id="988480"/>
    <lineage>
        <taxon>Eukaryota</taxon>
        <taxon>Fungi</taxon>
        <taxon>Fungi incertae sedis</taxon>
        <taxon>Cryptomycota</taxon>
        <taxon>Cryptomycota incertae sedis</taxon>
        <taxon>Rozella</taxon>
    </lineage>
</organism>
<dbReference type="PANTHER" id="PTHR23183">
    <property type="entry name" value="NOP14"/>
    <property type="match status" value="1"/>
</dbReference>
<evidence type="ECO:0000256" key="5">
    <source>
        <dbReference type="ARBA" id="ARBA00023242"/>
    </source>
</evidence>
<evidence type="ECO:0000313" key="9">
    <source>
        <dbReference type="Proteomes" id="UP000281549"/>
    </source>
</evidence>
<dbReference type="Pfam" id="PF04147">
    <property type="entry name" value="Nop14"/>
    <property type="match status" value="1"/>
</dbReference>
<protein>
    <submittedName>
        <fullName evidence="8">Nop14-like protein</fullName>
    </submittedName>
</protein>
<feature type="compositionally biased region" description="Acidic residues" evidence="7">
    <location>
        <begin position="313"/>
        <end position="382"/>
    </location>
</feature>
<dbReference type="GO" id="GO:0030692">
    <property type="term" value="C:Noc4p-Nop14p complex"/>
    <property type="evidence" value="ECO:0007669"/>
    <property type="project" value="TreeGrafter"/>
</dbReference>
<dbReference type="InterPro" id="IPR007276">
    <property type="entry name" value="Nop14"/>
</dbReference>
<dbReference type="Proteomes" id="UP000281549">
    <property type="component" value="Unassembled WGS sequence"/>
</dbReference>
<dbReference type="EMBL" id="ML004921">
    <property type="protein sequence ID" value="RKP21915.1"/>
    <property type="molecule type" value="Genomic_DNA"/>
</dbReference>
<feature type="region of interest" description="Disordered" evidence="7">
    <location>
        <begin position="241"/>
        <end position="382"/>
    </location>
</feature>
<keyword evidence="5" id="KW-0539">Nucleus</keyword>
<dbReference type="GO" id="GO:0032040">
    <property type="term" value="C:small-subunit processome"/>
    <property type="evidence" value="ECO:0007669"/>
    <property type="project" value="InterPro"/>
</dbReference>